<dbReference type="AlphaFoldDB" id="A0AA37HFS0"/>
<evidence type="ECO:0000256" key="2">
    <source>
        <dbReference type="ARBA" id="ARBA00022763"/>
    </source>
</evidence>
<evidence type="ECO:0000313" key="13">
    <source>
        <dbReference type="EMBL" id="GJD65232.1"/>
    </source>
</evidence>
<dbReference type="GO" id="GO:0003677">
    <property type="term" value="F:DNA binding"/>
    <property type="evidence" value="ECO:0007669"/>
    <property type="project" value="UniProtKB-KW"/>
</dbReference>
<dbReference type="SUPFAM" id="SSF52540">
    <property type="entry name" value="P-loop containing nucleoside triphosphate hydrolases"/>
    <property type="match status" value="1"/>
</dbReference>
<dbReference type="SMART" id="SM00487">
    <property type="entry name" value="DEXDc"/>
    <property type="match status" value="1"/>
</dbReference>
<comment type="similarity">
    <text evidence="9">Belongs to the Lhr helicase family. Lhr-Core subfamily.</text>
</comment>
<keyword evidence="2" id="KW-0227">DNA damage</keyword>
<dbReference type="SMART" id="SM00490">
    <property type="entry name" value="HELICc"/>
    <property type="match status" value="1"/>
</dbReference>
<dbReference type="EMBL" id="BPQJ01000036">
    <property type="protein sequence ID" value="GJD65232.1"/>
    <property type="molecule type" value="Genomic_DNA"/>
</dbReference>
<evidence type="ECO:0000256" key="10">
    <source>
        <dbReference type="SAM" id="MobiDB-lite"/>
    </source>
</evidence>
<evidence type="ECO:0000256" key="9">
    <source>
        <dbReference type="ARBA" id="ARBA00093467"/>
    </source>
</evidence>
<proteinExistence type="inferred from homology"/>
<reference evidence="13" key="1">
    <citation type="journal article" date="2016" name="Front. Microbiol.">
        <title>Genome Sequence of the Piezophilic, Mesophilic Sulfate-Reducing Bacterium Desulfovibrio indicus J2T.</title>
        <authorList>
            <person name="Cao J."/>
            <person name="Maignien L."/>
            <person name="Shao Z."/>
            <person name="Alain K."/>
            <person name="Jebbar M."/>
        </authorList>
    </citation>
    <scope>NUCLEOTIDE SEQUENCE</scope>
    <source>
        <strain evidence="13">JCM 32048</strain>
    </source>
</reference>
<dbReference type="Pfam" id="PF08494">
    <property type="entry name" value="DEAD_assoc"/>
    <property type="match status" value="1"/>
</dbReference>
<dbReference type="PROSITE" id="PS51192">
    <property type="entry name" value="HELICASE_ATP_BIND_1"/>
    <property type="match status" value="1"/>
</dbReference>
<dbReference type="InterPro" id="IPR027417">
    <property type="entry name" value="P-loop_NTPase"/>
</dbReference>
<dbReference type="GO" id="GO:0016887">
    <property type="term" value="F:ATP hydrolysis activity"/>
    <property type="evidence" value="ECO:0007669"/>
    <property type="project" value="TreeGrafter"/>
</dbReference>
<evidence type="ECO:0000256" key="5">
    <source>
        <dbReference type="ARBA" id="ARBA00022840"/>
    </source>
</evidence>
<keyword evidence="14" id="KW-1185">Reference proteome</keyword>
<dbReference type="GO" id="GO:0004386">
    <property type="term" value="F:helicase activity"/>
    <property type="evidence" value="ECO:0007669"/>
    <property type="project" value="UniProtKB-KW"/>
</dbReference>
<keyword evidence="1" id="KW-0547">Nucleotide-binding</keyword>
<keyword evidence="3" id="KW-0378">Hydrolase</keyword>
<dbReference type="InterPro" id="IPR052511">
    <property type="entry name" value="ATP-dep_Helicase"/>
</dbReference>
<keyword evidence="4 13" id="KW-0347">Helicase</keyword>
<evidence type="ECO:0000259" key="11">
    <source>
        <dbReference type="PROSITE" id="PS51192"/>
    </source>
</evidence>
<dbReference type="InterPro" id="IPR013701">
    <property type="entry name" value="Lhr-like_DEAD/DEAH_assoc"/>
</dbReference>
<dbReference type="InterPro" id="IPR001650">
    <property type="entry name" value="Helicase_C-like"/>
</dbReference>
<dbReference type="InterPro" id="IPR011545">
    <property type="entry name" value="DEAD/DEAH_box_helicase_dom"/>
</dbReference>
<keyword evidence="6" id="KW-0238">DNA-binding</keyword>
<dbReference type="InterPro" id="IPR026362">
    <property type="entry name" value="DEXH_lig_assoc"/>
</dbReference>
<name>A0AA37HFS0_9HYPH</name>
<dbReference type="InterPro" id="IPR017170">
    <property type="entry name" value="Lhr-like"/>
</dbReference>
<dbReference type="InterPro" id="IPR045628">
    <property type="entry name" value="Lhr_WH_dom"/>
</dbReference>
<gene>
    <name evidence="13" type="primary">cshB</name>
    <name evidence="13" type="ORF">MPEAHAMD_5419</name>
</gene>
<evidence type="ECO:0000256" key="7">
    <source>
        <dbReference type="ARBA" id="ARBA00023204"/>
    </source>
</evidence>
<dbReference type="PROSITE" id="PS51194">
    <property type="entry name" value="HELICASE_CTER"/>
    <property type="match status" value="1"/>
</dbReference>
<keyword evidence="7" id="KW-0234">DNA repair</keyword>
<feature type="domain" description="Helicase C-terminal" evidence="12">
    <location>
        <begin position="309"/>
        <end position="455"/>
    </location>
</feature>
<dbReference type="Proteomes" id="UP001055286">
    <property type="component" value="Unassembled WGS sequence"/>
</dbReference>
<organism evidence="13 14">
    <name type="scientific">Methylobacterium frigidaeris</name>
    <dbReference type="NCBI Taxonomy" id="2038277"/>
    <lineage>
        <taxon>Bacteria</taxon>
        <taxon>Pseudomonadati</taxon>
        <taxon>Pseudomonadota</taxon>
        <taxon>Alphaproteobacteria</taxon>
        <taxon>Hyphomicrobiales</taxon>
        <taxon>Methylobacteriaceae</taxon>
        <taxon>Methylobacterium</taxon>
    </lineage>
</organism>
<evidence type="ECO:0000256" key="3">
    <source>
        <dbReference type="ARBA" id="ARBA00022801"/>
    </source>
</evidence>
<evidence type="ECO:0000256" key="6">
    <source>
        <dbReference type="ARBA" id="ARBA00023125"/>
    </source>
</evidence>
<feature type="region of interest" description="Disordered" evidence="10">
    <location>
        <begin position="29"/>
        <end position="67"/>
    </location>
</feature>
<accession>A0AA37HFS0</accession>
<evidence type="ECO:0000259" key="12">
    <source>
        <dbReference type="PROSITE" id="PS51194"/>
    </source>
</evidence>
<evidence type="ECO:0000256" key="1">
    <source>
        <dbReference type="ARBA" id="ARBA00022741"/>
    </source>
</evidence>
<evidence type="ECO:0000313" key="14">
    <source>
        <dbReference type="Proteomes" id="UP001055286"/>
    </source>
</evidence>
<dbReference type="GO" id="GO:0005524">
    <property type="term" value="F:ATP binding"/>
    <property type="evidence" value="ECO:0007669"/>
    <property type="project" value="UniProtKB-KW"/>
</dbReference>
<dbReference type="PIRSF" id="PIRSF037307">
    <property type="entry name" value="Lhr-like_helic_prd"/>
    <property type="match status" value="1"/>
</dbReference>
<dbReference type="PANTHER" id="PTHR47962">
    <property type="entry name" value="ATP-DEPENDENT HELICASE LHR-RELATED-RELATED"/>
    <property type="match status" value="1"/>
</dbReference>
<reference evidence="13" key="2">
    <citation type="submission" date="2021-08" db="EMBL/GenBank/DDBJ databases">
        <authorList>
            <person name="Tani A."/>
            <person name="Ola A."/>
            <person name="Ogura Y."/>
            <person name="Katsura K."/>
            <person name="Hayashi T."/>
        </authorList>
    </citation>
    <scope>NUCLEOTIDE SEQUENCE</scope>
    <source>
        <strain evidence="13">JCM 32048</strain>
    </source>
</reference>
<keyword evidence="5" id="KW-0067">ATP-binding</keyword>
<evidence type="ECO:0000256" key="8">
    <source>
        <dbReference type="ARBA" id="ARBA00023235"/>
    </source>
</evidence>
<dbReference type="Pfam" id="PF00270">
    <property type="entry name" value="DEAD"/>
    <property type="match status" value="1"/>
</dbReference>
<dbReference type="Pfam" id="PF19306">
    <property type="entry name" value="WHD_Lhr"/>
    <property type="match status" value="1"/>
</dbReference>
<feature type="domain" description="Helicase ATP-binding" evidence="11">
    <location>
        <begin position="94"/>
        <end position="275"/>
    </location>
</feature>
<dbReference type="Gene3D" id="3.40.50.300">
    <property type="entry name" value="P-loop containing nucleotide triphosphate hydrolases"/>
    <property type="match status" value="2"/>
</dbReference>
<feature type="compositionally biased region" description="Low complexity" evidence="10">
    <location>
        <begin position="37"/>
        <end position="57"/>
    </location>
</feature>
<dbReference type="PANTHER" id="PTHR47962:SF3">
    <property type="entry name" value="LARGE ATP-DEPENDENT HELICASE-RELATED PROTEIN"/>
    <property type="match status" value="1"/>
</dbReference>
<protein>
    <submittedName>
        <fullName evidence="13">DEAD-box ATP-dependent RNA helicase CshB</fullName>
    </submittedName>
</protein>
<evidence type="ECO:0000256" key="4">
    <source>
        <dbReference type="ARBA" id="ARBA00022806"/>
    </source>
</evidence>
<keyword evidence="8" id="KW-0413">Isomerase</keyword>
<sequence length="894" mass="98024">MRDPRRRSREQFEAAAIPRNRCARYIGGVPKISSPKISFPEISSSKTSSSKPASRRASLPEPSGSPQHPALPAAFAAWFAERGWAPRPHQLALLAAAQAGRSALLVAPTGAGKTLAGFLPTLVELAEGSGKGGLHTLYISPLKALAVDIARNLEAPVAGIGLEQRIRIETRTGDTPSHKRSRQVARPPHILLTTPEQLALLVAHREAADLFRGLKRVVLDELHALVTSKRGDLLSLGLARLHRLAPGLAMTGLSATVREPDALRRYLVPQVPQPAMADLITVQGGARADLRMLETGRTLPLAGHTAWQSMPAVYDLIRQHKLVLVFVNTRLQAEYTFQELWNLNDDGLPIALHHGSLDATQRRRVEAAMAAGVLRAVVCTATLDLGIDWGDVDLVINIGAPKGASRIMQRIGRANHRMDEPSKAYLVPANRFEMLECRAALDAVEEAAQDTPDPRIGALDVLAQHVLGMACAGPFGEEDLYDEVRAASPYADLTRDDFLLVLDYVATGGYALRAYERFAKILRGPDGLWRVRDARTAQQYRMNVGTIIESTTVKVRLARRNRTKPGSVLPAGGRVLGEIEEDFAETLTVGDTFLFAGEILRFEGLHEDEALVTRGPPGSDPAIPSYAGSKFPLSTFLAARVRALIADPFEWDRLPAQVADYLVQQRRRSVLPGPRDLLVETFPRANRYYLACFPFEGRLAHQTLGMLLTRRLERAGMRPLGFAANDYGLAVFGNRDLSERIGREPGFLDGLFAQDMLGDDLEEWLDESAMMKRTFRQCAVIAGLIERRHPGQRKTGRQVTISTDLIYDVLRKHQPGHLLLRAARQDAATGLLDVARLGVMLARIQGRIIHKALDRVSPLSVNVMLEIGRERVYGEGADEILAEAEAALLDEALA</sequence>
<dbReference type="GO" id="GO:0006281">
    <property type="term" value="P:DNA repair"/>
    <property type="evidence" value="ECO:0007669"/>
    <property type="project" value="UniProtKB-KW"/>
</dbReference>
<comment type="caution">
    <text evidence="13">The sequence shown here is derived from an EMBL/GenBank/DDBJ whole genome shotgun (WGS) entry which is preliminary data.</text>
</comment>
<dbReference type="Pfam" id="PF00271">
    <property type="entry name" value="Helicase_C"/>
    <property type="match status" value="1"/>
</dbReference>
<dbReference type="NCBIfam" id="TIGR04121">
    <property type="entry name" value="DEXH_lig_assoc"/>
    <property type="match status" value="1"/>
</dbReference>
<dbReference type="InterPro" id="IPR014001">
    <property type="entry name" value="Helicase_ATP-bd"/>
</dbReference>